<sequence length="184" mass="21005">MMARFKEGRLAFTFDDEWLESVVKFDEHRDYQKMATSLSGTKGVDFLGILGGELYFIEVKDFRRYRIQNKKRIADGELTTEVGQKIKDTVACIVGSVRSSSTPEIWQSHCDLLLKKDKPIKGVLWLEEDLPPRGSSSVSQNVLQKELGKKLNWLTVRVDVRSLRETIPQNLHLQVANLPVNNAD</sequence>
<proteinExistence type="predicted"/>
<dbReference type="EMBL" id="UOEU01000088">
    <property type="protein sequence ID" value="VAW30807.1"/>
    <property type="molecule type" value="Genomic_DNA"/>
</dbReference>
<organism evidence="1">
    <name type="scientific">hydrothermal vent metagenome</name>
    <dbReference type="NCBI Taxonomy" id="652676"/>
    <lineage>
        <taxon>unclassified sequences</taxon>
        <taxon>metagenomes</taxon>
        <taxon>ecological metagenomes</taxon>
    </lineage>
</organism>
<evidence type="ECO:0008006" key="2">
    <source>
        <dbReference type="Google" id="ProtNLM"/>
    </source>
</evidence>
<reference evidence="1" key="1">
    <citation type="submission" date="2018-06" db="EMBL/GenBank/DDBJ databases">
        <authorList>
            <person name="Zhirakovskaya E."/>
        </authorList>
    </citation>
    <scope>NUCLEOTIDE SEQUENCE</scope>
</reference>
<evidence type="ECO:0000313" key="1">
    <source>
        <dbReference type="EMBL" id="VAW30807.1"/>
    </source>
</evidence>
<protein>
    <recommendedName>
        <fullName evidence="2">NERD domain-containing protein</fullName>
    </recommendedName>
</protein>
<dbReference type="AlphaFoldDB" id="A0A3B0UZ67"/>
<accession>A0A3B0UZ67</accession>
<gene>
    <name evidence="1" type="ORF">MNBD_CHLOROFLEXI01-5106</name>
</gene>
<name>A0A3B0UZ67_9ZZZZ</name>